<evidence type="ECO:0000256" key="2">
    <source>
        <dbReference type="SAM" id="MobiDB-lite"/>
    </source>
</evidence>
<feature type="coiled-coil region" evidence="1">
    <location>
        <begin position="79"/>
        <end position="106"/>
    </location>
</feature>
<accession>A0A699I9Z4</accession>
<feature type="region of interest" description="Disordered" evidence="2">
    <location>
        <begin position="29"/>
        <end position="67"/>
    </location>
</feature>
<gene>
    <name evidence="3" type="ORF">Tci_497957</name>
</gene>
<feature type="non-terminal residue" evidence="3">
    <location>
        <position position="1"/>
    </location>
</feature>
<sequence>DNEYRLLIAKDGRCFVDTSEVTTSNTLLSTAGLTTAGQRNEEEVSHDESEDEDHVPTPSSDPLPSGEDSYTLNELMVFCTSLQEQVFKLQEDKDAQSKEIAALKKKVSKLLKWRKSRSGGLKRLMKIGSGRRVKSPLEKDSLDANTQGRKNDDEMFGVNDLSREEVVLDTIIVTTVADKVSAAPITDVIEDEITMAHALATLRSTKPKVVVQEQEVSTTIPAAAITATTVVPTLGVKELEVPIKKKDQMRMDEKYAKQLEAEEQEATRLSKAQQDEEANISWDNTQAMMEANSLLAERLQAREMEEFFKVQKARLLVEPIEKRKKHFNALRDQEKRNKPLTKAQIRKAQKSIGKEAQESSTKRTEKSLESDISKKQKVDENVKPVIDDTEELKKCMEIVPDDGDEVLVKATPLSSRSPTIIDYKIQGRKEDLLQDH</sequence>
<feature type="compositionally biased region" description="Polar residues" evidence="2">
    <location>
        <begin position="57"/>
        <end position="67"/>
    </location>
</feature>
<reference evidence="3" key="1">
    <citation type="journal article" date="2019" name="Sci. Rep.">
        <title>Draft genome of Tanacetum cinerariifolium, the natural source of mosquito coil.</title>
        <authorList>
            <person name="Yamashiro T."/>
            <person name="Shiraishi A."/>
            <person name="Satake H."/>
            <person name="Nakayama K."/>
        </authorList>
    </citation>
    <scope>NUCLEOTIDE SEQUENCE</scope>
</reference>
<name>A0A699I9Z4_TANCI</name>
<keyword evidence="1" id="KW-0175">Coiled coil</keyword>
<dbReference type="EMBL" id="BKCJ010258183">
    <property type="protein sequence ID" value="GEZ25984.1"/>
    <property type="molecule type" value="Genomic_DNA"/>
</dbReference>
<dbReference type="AlphaFoldDB" id="A0A699I9Z4"/>
<evidence type="ECO:0000313" key="3">
    <source>
        <dbReference type="EMBL" id="GEZ25984.1"/>
    </source>
</evidence>
<proteinExistence type="predicted"/>
<evidence type="ECO:0000256" key="1">
    <source>
        <dbReference type="SAM" id="Coils"/>
    </source>
</evidence>
<protein>
    <submittedName>
        <fullName evidence="3">Uncharacterized protein</fullName>
    </submittedName>
</protein>
<feature type="region of interest" description="Disordered" evidence="2">
    <location>
        <begin position="132"/>
        <end position="155"/>
    </location>
</feature>
<organism evidence="3">
    <name type="scientific">Tanacetum cinerariifolium</name>
    <name type="common">Dalmatian daisy</name>
    <name type="synonym">Chrysanthemum cinerariifolium</name>
    <dbReference type="NCBI Taxonomy" id="118510"/>
    <lineage>
        <taxon>Eukaryota</taxon>
        <taxon>Viridiplantae</taxon>
        <taxon>Streptophyta</taxon>
        <taxon>Embryophyta</taxon>
        <taxon>Tracheophyta</taxon>
        <taxon>Spermatophyta</taxon>
        <taxon>Magnoliopsida</taxon>
        <taxon>eudicotyledons</taxon>
        <taxon>Gunneridae</taxon>
        <taxon>Pentapetalae</taxon>
        <taxon>asterids</taxon>
        <taxon>campanulids</taxon>
        <taxon>Asterales</taxon>
        <taxon>Asteraceae</taxon>
        <taxon>Asteroideae</taxon>
        <taxon>Anthemideae</taxon>
        <taxon>Anthemidinae</taxon>
        <taxon>Tanacetum</taxon>
    </lineage>
</organism>
<feature type="region of interest" description="Disordered" evidence="2">
    <location>
        <begin position="327"/>
        <end position="382"/>
    </location>
</feature>
<feature type="compositionally biased region" description="Basic and acidic residues" evidence="2">
    <location>
        <begin position="352"/>
        <end position="382"/>
    </location>
</feature>
<comment type="caution">
    <text evidence="3">The sequence shown here is derived from an EMBL/GenBank/DDBJ whole genome shotgun (WGS) entry which is preliminary data.</text>
</comment>